<keyword evidence="3" id="KW-1185">Reference proteome</keyword>
<dbReference type="Proteomes" id="UP001180020">
    <property type="component" value="Unassembled WGS sequence"/>
</dbReference>
<evidence type="ECO:0000313" key="2">
    <source>
        <dbReference type="EMBL" id="KAK1304513.1"/>
    </source>
</evidence>
<feature type="region of interest" description="Disordered" evidence="1">
    <location>
        <begin position="1"/>
        <end position="42"/>
    </location>
</feature>
<sequence>MEGRATTERRGAMLSLPRIGPQGLGMQGPGNMSEVSRHGTPHRGVHSAYILPPRITISDSPAPSVLLPTHFDTRAEVAWLSQSVITEARGWSPSPAQVKELLVSIWDDRLIDRVRAIGGDTFVVTGLNGGLKETLLHAGAVKGTEGSLIFSQWTPEFGTIPLPKCRNVRLIGVPLHWLTAGCIQLILAKFGEVSEFLFEGRDQLGRTVKEVRMRSPAETKFPSTLVVTYGREQFRVDIQVAEGSTQHTVDPPQIGDAPLAVQARGTDHRACREEQRLSSHAGAGNNCGRDNSTYSHDRKVR</sequence>
<organism evidence="2 3">
    <name type="scientific">Acorus calamus</name>
    <name type="common">Sweet flag</name>
    <dbReference type="NCBI Taxonomy" id="4465"/>
    <lineage>
        <taxon>Eukaryota</taxon>
        <taxon>Viridiplantae</taxon>
        <taxon>Streptophyta</taxon>
        <taxon>Embryophyta</taxon>
        <taxon>Tracheophyta</taxon>
        <taxon>Spermatophyta</taxon>
        <taxon>Magnoliopsida</taxon>
        <taxon>Liliopsida</taxon>
        <taxon>Acoraceae</taxon>
        <taxon>Acorus</taxon>
    </lineage>
</organism>
<feature type="region of interest" description="Disordered" evidence="1">
    <location>
        <begin position="273"/>
        <end position="301"/>
    </location>
</feature>
<gene>
    <name evidence="2" type="ORF">QJS10_CPB11g01332</name>
</gene>
<protein>
    <submittedName>
        <fullName evidence="2">Uncharacterized protein</fullName>
    </submittedName>
</protein>
<evidence type="ECO:0000313" key="3">
    <source>
        <dbReference type="Proteomes" id="UP001180020"/>
    </source>
</evidence>
<accession>A0AAV9DTF6</accession>
<comment type="caution">
    <text evidence="2">The sequence shown here is derived from an EMBL/GenBank/DDBJ whole genome shotgun (WGS) entry which is preliminary data.</text>
</comment>
<reference evidence="2" key="2">
    <citation type="submission" date="2023-06" db="EMBL/GenBank/DDBJ databases">
        <authorList>
            <person name="Ma L."/>
            <person name="Liu K.-W."/>
            <person name="Li Z."/>
            <person name="Hsiao Y.-Y."/>
            <person name="Qi Y."/>
            <person name="Fu T."/>
            <person name="Tang G."/>
            <person name="Zhang D."/>
            <person name="Sun W.-H."/>
            <person name="Liu D.-K."/>
            <person name="Li Y."/>
            <person name="Chen G.-Z."/>
            <person name="Liu X.-D."/>
            <person name="Liao X.-Y."/>
            <person name="Jiang Y.-T."/>
            <person name="Yu X."/>
            <person name="Hao Y."/>
            <person name="Huang J."/>
            <person name="Zhao X.-W."/>
            <person name="Ke S."/>
            <person name="Chen Y.-Y."/>
            <person name="Wu W.-L."/>
            <person name="Hsu J.-L."/>
            <person name="Lin Y.-F."/>
            <person name="Huang M.-D."/>
            <person name="Li C.-Y."/>
            <person name="Huang L."/>
            <person name="Wang Z.-W."/>
            <person name="Zhao X."/>
            <person name="Zhong W.-Y."/>
            <person name="Peng D.-H."/>
            <person name="Ahmad S."/>
            <person name="Lan S."/>
            <person name="Zhang J.-S."/>
            <person name="Tsai W.-C."/>
            <person name="Van De Peer Y."/>
            <person name="Liu Z.-J."/>
        </authorList>
    </citation>
    <scope>NUCLEOTIDE SEQUENCE</scope>
    <source>
        <strain evidence="2">CP</strain>
        <tissue evidence="2">Leaves</tissue>
    </source>
</reference>
<name>A0AAV9DTF6_ACOCL</name>
<evidence type="ECO:0000256" key="1">
    <source>
        <dbReference type="SAM" id="MobiDB-lite"/>
    </source>
</evidence>
<feature type="compositionally biased region" description="Basic and acidic residues" evidence="1">
    <location>
        <begin position="1"/>
        <end position="11"/>
    </location>
</feature>
<dbReference type="AlphaFoldDB" id="A0AAV9DTF6"/>
<dbReference type="EMBL" id="JAUJYO010000011">
    <property type="protein sequence ID" value="KAK1304513.1"/>
    <property type="molecule type" value="Genomic_DNA"/>
</dbReference>
<reference evidence="2" key="1">
    <citation type="journal article" date="2023" name="Nat. Commun.">
        <title>Diploid and tetraploid genomes of Acorus and the evolution of monocots.</title>
        <authorList>
            <person name="Ma L."/>
            <person name="Liu K.W."/>
            <person name="Li Z."/>
            <person name="Hsiao Y.Y."/>
            <person name="Qi Y."/>
            <person name="Fu T."/>
            <person name="Tang G.D."/>
            <person name="Zhang D."/>
            <person name="Sun W.H."/>
            <person name="Liu D.K."/>
            <person name="Li Y."/>
            <person name="Chen G.Z."/>
            <person name="Liu X.D."/>
            <person name="Liao X.Y."/>
            <person name="Jiang Y.T."/>
            <person name="Yu X."/>
            <person name="Hao Y."/>
            <person name="Huang J."/>
            <person name="Zhao X.W."/>
            <person name="Ke S."/>
            <person name="Chen Y.Y."/>
            <person name="Wu W.L."/>
            <person name="Hsu J.L."/>
            <person name="Lin Y.F."/>
            <person name="Huang M.D."/>
            <person name="Li C.Y."/>
            <person name="Huang L."/>
            <person name="Wang Z.W."/>
            <person name="Zhao X."/>
            <person name="Zhong W.Y."/>
            <person name="Peng D.H."/>
            <person name="Ahmad S."/>
            <person name="Lan S."/>
            <person name="Zhang J.S."/>
            <person name="Tsai W.C."/>
            <person name="Van de Peer Y."/>
            <person name="Liu Z.J."/>
        </authorList>
    </citation>
    <scope>NUCLEOTIDE SEQUENCE</scope>
    <source>
        <strain evidence="2">CP</strain>
    </source>
</reference>
<proteinExistence type="predicted"/>